<comment type="caution">
    <text evidence="2">The sequence shown here is derived from an EMBL/GenBank/DDBJ whole genome shotgun (WGS) entry which is preliminary data.</text>
</comment>
<protein>
    <submittedName>
        <fullName evidence="2">Uncharacterized protein</fullName>
    </submittedName>
</protein>
<dbReference type="RefSeq" id="WP_145018530.1">
    <property type="nucleotide sequence ID" value="NZ_VLLN01000003.1"/>
</dbReference>
<name>A0A562WR62_9BACT</name>
<feature type="compositionally biased region" description="Low complexity" evidence="1">
    <location>
        <begin position="127"/>
        <end position="137"/>
    </location>
</feature>
<proteinExistence type="predicted"/>
<evidence type="ECO:0000313" key="2">
    <source>
        <dbReference type="EMBL" id="TWJ32829.1"/>
    </source>
</evidence>
<organism evidence="2 3">
    <name type="scientific">Geobacter argillaceus</name>
    <dbReference type="NCBI Taxonomy" id="345631"/>
    <lineage>
        <taxon>Bacteria</taxon>
        <taxon>Pseudomonadati</taxon>
        <taxon>Thermodesulfobacteriota</taxon>
        <taxon>Desulfuromonadia</taxon>
        <taxon>Geobacterales</taxon>
        <taxon>Geobacteraceae</taxon>
        <taxon>Geobacter</taxon>
    </lineage>
</organism>
<sequence length="361" mass="39170">MTNLVVISNDQRVSTLIDSAQPLVRGKIALADNFDLGMAYVFEKHPAAVYLQDTIDGISCQKVAHHIRSMLQNSAPKLILLYDSAAGAVSGSVNFDGRIDLAMADPERTSCFLDTIKGSSAETTSRPPAGTPVSATPGPAPPPADLPKVVETAATETVTTSTDSKIQPHYYLIGVVEGNVAPKHPIIVRNISRYTVGLALMVVVGALYYLLHKGNFSPWNTQSVSLWGHKPAPKETTLHWSALNVQRLPSPVQHAQPDPSFAATSPGWERYISDTGEFRVFREHGAIKAIQVIARKGSTLTDSFFKEFLHEICTEKTVGNSSRRKENGYELESGTLPCGVEFTIYRKHASAAMVAFVISLP</sequence>
<keyword evidence="3" id="KW-1185">Reference proteome</keyword>
<feature type="compositionally biased region" description="Polar residues" evidence="1">
    <location>
        <begin position="117"/>
        <end position="126"/>
    </location>
</feature>
<dbReference type="AlphaFoldDB" id="A0A562WR62"/>
<reference evidence="2 3" key="1">
    <citation type="submission" date="2019-07" db="EMBL/GenBank/DDBJ databases">
        <title>Genomic Encyclopedia of Archaeal and Bacterial Type Strains, Phase II (KMG-II): from individual species to whole genera.</title>
        <authorList>
            <person name="Goeker M."/>
        </authorList>
    </citation>
    <scope>NUCLEOTIDE SEQUENCE [LARGE SCALE GENOMIC DNA]</scope>
    <source>
        <strain evidence="2 3">ATCC BAA-1139</strain>
    </source>
</reference>
<dbReference type="Proteomes" id="UP000319449">
    <property type="component" value="Unassembled WGS sequence"/>
</dbReference>
<dbReference type="OrthoDB" id="5397530at2"/>
<evidence type="ECO:0000256" key="1">
    <source>
        <dbReference type="SAM" id="MobiDB-lite"/>
    </source>
</evidence>
<gene>
    <name evidence="2" type="ORF">JN12_00806</name>
</gene>
<accession>A0A562WR62</accession>
<evidence type="ECO:0000313" key="3">
    <source>
        <dbReference type="Proteomes" id="UP000319449"/>
    </source>
</evidence>
<feature type="region of interest" description="Disordered" evidence="1">
    <location>
        <begin position="117"/>
        <end position="144"/>
    </location>
</feature>
<dbReference type="EMBL" id="VLLN01000003">
    <property type="protein sequence ID" value="TWJ32829.1"/>
    <property type="molecule type" value="Genomic_DNA"/>
</dbReference>